<evidence type="ECO:0000256" key="8">
    <source>
        <dbReference type="ARBA" id="ARBA00044972"/>
    </source>
</evidence>
<evidence type="ECO:0000256" key="5">
    <source>
        <dbReference type="ARBA" id="ARBA00023277"/>
    </source>
</evidence>
<dbReference type="EMBL" id="CP117826">
    <property type="protein sequence ID" value="XCC61291.1"/>
    <property type="molecule type" value="Genomic_DNA"/>
</dbReference>
<dbReference type="AlphaFoldDB" id="A0AAU8A633"/>
<evidence type="ECO:0000256" key="7">
    <source>
        <dbReference type="ARBA" id="ARBA00044951"/>
    </source>
</evidence>
<evidence type="ECO:0000256" key="3">
    <source>
        <dbReference type="ARBA" id="ARBA00023211"/>
    </source>
</evidence>
<evidence type="ECO:0000313" key="9">
    <source>
        <dbReference type="EMBL" id="XCC61291.1"/>
    </source>
</evidence>
<comment type="similarity">
    <text evidence="7">Belongs to the D-lyxose ketol-isomerase family.</text>
</comment>
<keyword evidence="5" id="KW-0119">Carbohydrate metabolism</keyword>
<accession>A0AAU8A633</accession>
<dbReference type="Gene3D" id="2.60.120.10">
    <property type="entry name" value="Jelly Rolls"/>
    <property type="match status" value="1"/>
</dbReference>
<sequence length="222" mass="24950">MKRSLINEKIKWAREQLAQANIKLPMFGYFKPEDWSAYQADTVKAAMLGWDVTDFGCGDFHKVGAVLFTVRNGVVNHPEIGTPYAEKYIVLEPGQRLPIHMHVCKSEDIISRAGAPFEIKLYNTAKDGGVDYESDVTVYCDGIPRTVKAGEVFRIENGNSITLTPYMYHSFWGAPGEEAAVIGEVSSVNDDDTDNYFAEDVNRFSTLEEDEEKIALLCNEYE</sequence>
<dbReference type="GO" id="GO:0046872">
    <property type="term" value="F:metal ion binding"/>
    <property type="evidence" value="ECO:0007669"/>
    <property type="project" value="UniProtKB-KW"/>
</dbReference>
<evidence type="ECO:0000256" key="6">
    <source>
        <dbReference type="ARBA" id="ARBA00044907"/>
    </source>
</evidence>
<dbReference type="GO" id="GO:0047828">
    <property type="term" value="F:D-lyxose ketol-isomerase activity"/>
    <property type="evidence" value="ECO:0007669"/>
    <property type="project" value="UniProtKB-EC"/>
</dbReference>
<dbReference type="RefSeq" id="WP_079546566.1">
    <property type="nucleotide sequence ID" value="NZ_CP117826.1"/>
</dbReference>
<gene>
    <name evidence="9" type="ORF">PUP29_07040</name>
</gene>
<dbReference type="InterPro" id="IPR014710">
    <property type="entry name" value="RmlC-like_jellyroll"/>
</dbReference>
<dbReference type="CDD" id="cd20309">
    <property type="entry name" value="cupin_EcSI"/>
    <property type="match status" value="1"/>
</dbReference>
<dbReference type="Pfam" id="PF07385">
    <property type="entry name" value="Lyx_isomer"/>
    <property type="match status" value="1"/>
</dbReference>
<comment type="catalytic activity">
    <reaction evidence="6">
        <text>D-lyxose = D-xylulose</text>
        <dbReference type="Rhea" id="RHEA:14201"/>
        <dbReference type="ChEBI" id="CHEBI:16789"/>
        <dbReference type="ChEBI" id="CHEBI:17140"/>
        <dbReference type="EC" id="5.3.1.15"/>
    </reaction>
</comment>
<name>A0AAU8A633_9FIRM</name>
<evidence type="ECO:0000256" key="2">
    <source>
        <dbReference type="ARBA" id="ARBA00022723"/>
    </source>
</evidence>
<proteinExistence type="inferred from homology"/>
<organism evidence="9">
    <name type="scientific">Christensenella massiliensis</name>
    <dbReference type="NCBI Taxonomy" id="1805714"/>
    <lineage>
        <taxon>Bacteria</taxon>
        <taxon>Bacillati</taxon>
        <taxon>Bacillota</taxon>
        <taxon>Clostridia</taxon>
        <taxon>Christensenellales</taxon>
        <taxon>Christensenellaceae</taxon>
        <taxon>Christensenella</taxon>
    </lineage>
</organism>
<reference evidence="9" key="1">
    <citation type="submission" date="2023-02" db="EMBL/GenBank/DDBJ databases">
        <title>Gut commensal Christensenella minuta modulates host metabolism via a new class of secondary bile acids.</title>
        <authorList>
            <person name="Liu C."/>
        </authorList>
    </citation>
    <scope>NUCLEOTIDE SEQUENCE</scope>
    <source>
        <strain evidence="9">CA70</strain>
    </source>
</reference>
<keyword evidence="3" id="KW-0464">Manganese</keyword>
<dbReference type="InterPro" id="IPR010864">
    <property type="entry name" value="D-lyxose_isomer"/>
</dbReference>
<keyword evidence="2" id="KW-0479">Metal-binding</keyword>
<keyword evidence="4 9" id="KW-0413">Isomerase</keyword>
<evidence type="ECO:0000256" key="1">
    <source>
        <dbReference type="ARBA" id="ARBA00001936"/>
    </source>
</evidence>
<protein>
    <recommendedName>
        <fullName evidence="8">D-lyxose ketol-isomerase</fullName>
        <ecNumber evidence="8">5.3.1.15</ecNumber>
    </recommendedName>
</protein>
<comment type="cofactor">
    <cofactor evidence="1">
        <name>Mn(2+)</name>
        <dbReference type="ChEBI" id="CHEBI:29035"/>
    </cofactor>
</comment>
<dbReference type="InterPro" id="IPR047581">
    <property type="entry name" value="EcSI_cupin"/>
</dbReference>
<evidence type="ECO:0000256" key="4">
    <source>
        <dbReference type="ARBA" id="ARBA00023235"/>
    </source>
</evidence>
<dbReference type="EC" id="5.3.1.15" evidence="8"/>